<protein>
    <recommendedName>
        <fullName evidence="2">DUF7730 domain-containing protein</fullName>
    </recommendedName>
</protein>
<dbReference type="Pfam" id="PF24864">
    <property type="entry name" value="DUF7730"/>
    <property type="match status" value="1"/>
</dbReference>
<comment type="caution">
    <text evidence="3">The sequence shown here is derived from an EMBL/GenBank/DDBJ whole genome shotgun (WGS) entry which is preliminary data.</text>
</comment>
<dbReference type="EMBL" id="JAWWNJ010000019">
    <property type="protein sequence ID" value="KAK7036004.1"/>
    <property type="molecule type" value="Genomic_DNA"/>
</dbReference>
<accession>A0AAW0CB61</accession>
<evidence type="ECO:0000259" key="2">
    <source>
        <dbReference type="Pfam" id="PF24864"/>
    </source>
</evidence>
<feature type="compositionally biased region" description="Basic and acidic residues" evidence="1">
    <location>
        <begin position="34"/>
        <end position="48"/>
    </location>
</feature>
<organism evidence="3 4">
    <name type="scientific">Favolaschia claudopus</name>
    <dbReference type="NCBI Taxonomy" id="2862362"/>
    <lineage>
        <taxon>Eukaryota</taxon>
        <taxon>Fungi</taxon>
        <taxon>Dikarya</taxon>
        <taxon>Basidiomycota</taxon>
        <taxon>Agaricomycotina</taxon>
        <taxon>Agaricomycetes</taxon>
        <taxon>Agaricomycetidae</taxon>
        <taxon>Agaricales</taxon>
        <taxon>Marasmiineae</taxon>
        <taxon>Mycenaceae</taxon>
        <taxon>Favolaschia</taxon>
    </lineage>
</organism>
<dbReference type="Proteomes" id="UP001362999">
    <property type="component" value="Unassembled WGS sequence"/>
</dbReference>
<evidence type="ECO:0000313" key="3">
    <source>
        <dbReference type="EMBL" id="KAK7036004.1"/>
    </source>
</evidence>
<dbReference type="InterPro" id="IPR056632">
    <property type="entry name" value="DUF7730"/>
</dbReference>
<keyword evidence="4" id="KW-1185">Reference proteome</keyword>
<feature type="region of interest" description="Disordered" evidence="1">
    <location>
        <begin position="33"/>
        <end position="67"/>
    </location>
</feature>
<name>A0AAW0CB61_9AGAR</name>
<proteinExistence type="predicted"/>
<gene>
    <name evidence="3" type="ORF">R3P38DRAFT_2698105</name>
</gene>
<dbReference type="PANTHER" id="PTHR38790">
    <property type="entry name" value="2EXR DOMAIN-CONTAINING PROTEIN-RELATED"/>
    <property type="match status" value="1"/>
</dbReference>
<dbReference type="AlphaFoldDB" id="A0AAW0CB61"/>
<evidence type="ECO:0000256" key="1">
    <source>
        <dbReference type="SAM" id="MobiDB-lite"/>
    </source>
</evidence>
<sequence>MPNSAVPRLETVEHGAFCFPCFGWFRSSVTSTSLKRDQRHSRPTEPIRRLTTPPPTEPIRRLTTSKPKPPARIDIFKRSAADQPHHSFFKLPPELRLWIYEELLGRRVAQLVWTKGILRAKFFVPVEDPQHNPQRLIFLAEKVTTAILLSCRQTYHEALPVLYGQNTFYCSVGELAPLVRIGLGTWCLPYIHSIDLDHNFPLGSLWGTDSVVWDIAFALLQQMNLKRLVFRFEVANAVNWTERHPRVDTLYDTEWADQVLGLRSLLSFALFLRDFMTYEYSVPDVAQEMRNLLIGPQAEDKYREYLERENRIVHVVDH</sequence>
<evidence type="ECO:0000313" key="4">
    <source>
        <dbReference type="Proteomes" id="UP001362999"/>
    </source>
</evidence>
<feature type="domain" description="DUF7730" evidence="2">
    <location>
        <begin position="82"/>
        <end position="171"/>
    </location>
</feature>
<reference evidence="3 4" key="1">
    <citation type="journal article" date="2024" name="J Genomics">
        <title>Draft genome sequencing and assembly of Favolaschia claudopus CIRM-BRFM 2984 isolated from oak limbs.</title>
        <authorList>
            <person name="Navarro D."/>
            <person name="Drula E."/>
            <person name="Chaduli D."/>
            <person name="Cazenave R."/>
            <person name="Ahrendt S."/>
            <person name="Wang J."/>
            <person name="Lipzen A."/>
            <person name="Daum C."/>
            <person name="Barry K."/>
            <person name="Grigoriev I.V."/>
            <person name="Favel A."/>
            <person name="Rosso M.N."/>
            <person name="Martin F."/>
        </authorList>
    </citation>
    <scope>NUCLEOTIDE SEQUENCE [LARGE SCALE GENOMIC DNA]</scope>
    <source>
        <strain evidence="3 4">CIRM-BRFM 2984</strain>
    </source>
</reference>